<gene>
    <name evidence="2" type="ORF">B0H17DRAFT_1192883</name>
</gene>
<organism evidence="2 3">
    <name type="scientific">Mycena rosella</name>
    <name type="common">Pink bonnet</name>
    <name type="synonym">Agaricus rosellus</name>
    <dbReference type="NCBI Taxonomy" id="1033263"/>
    <lineage>
        <taxon>Eukaryota</taxon>
        <taxon>Fungi</taxon>
        <taxon>Dikarya</taxon>
        <taxon>Basidiomycota</taxon>
        <taxon>Agaricomycotina</taxon>
        <taxon>Agaricomycetes</taxon>
        <taxon>Agaricomycetidae</taxon>
        <taxon>Agaricales</taxon>
        <taxon>Marasmiineae</taxon>
        <taxon>Mycenaceae</taxon>
        <taxon>Mycena</taxon>
    </lineage>
</organism>
<protein>
    <submittedName>
        <fullName evidence="2">Uncharacterized protein</fullName>
    </submittedName>
</protein>
<sequence>MNPRKRSGDALYRPGKQPRISMRAPDGGHPSPGGNPNNHDRLRARWVAHFTTGLKNGWSFAQGTVELVVDTLFPPPSLPMYSITSTIAPAAPPLAVPPTSPSSTAGELIPIQSTPAIVPSKATSKAAPASGPLAFKLMSPPKIAPIMSSAAISGIRSVDSTNERLETTYLLNRSHKMHVQAAVAGAREELLKELYVLNQKNGYSSDFSTFKGFMKKQALIKRYMRSRSSSLTDLGRHPPRSNSEDDTDFLRRAIEKAQATLNGQAQTFAASHPIH</sequence>
<dbReference type="AlphaFoldDB" id="A0AAD7GW75"/>
<reference evidence="2" key="1">
    <citation type="submission" date="2023-03" db="EMBL/GenBank/DDBJ databases">
        <title>Massive genome expansion in bonnet fungi (Mycena s.s.) driven by repeated elements and novel gene families across ecological guilds.</title>
        <authorList>
            <consortium name="Lawrence Berkeley National Laboratory"/>
            <person name="Harder C.B."/>
            <person name="Miyauchi S."/>
            <person name="Viragh M."/>
            <person name="Kuo A."/>
            <person name="Thoen E."/>
            <person name="Andreopoulos B."/>
            <person name="Lu D."/>
            <person name="Skrede I."/>
            <person name="Drula E."/>
            <person name="Henrissat B."/>
            <person name="Morin E."/>
            <person name="Kohler A."/>
            <person name="Barry K."/>
            <person name="LaButti K."/>
            <person name="Morin E."/>
            <person name="Salamov A."/>
            <person name="Lipzen A."/>
            <person name="Mereny Z."/>
            <person name="Hegedus B."/>
            <person name="Baldrian P."/>
            <person name="Stursova M."/>
            <person name="Weitz H."/>
            <person name="Taylor A."/>
            <person name="Grigoriev I.V."/>
            <person name="Nagy L.G."/>
            <person name="Martin F."/>
            <person name="Kauserud H."/>
        </authorList>
    </citation>
    <scope>NUCLEOTIDE SEQUENCE</scope>
    <source>
        <strain evidence="2">CBHHK067</strain>
    </source>
</reference>
<accession>A0AAD7GW75</accession>
<name>A0AAD7GW75_MYCRO</name>
<feature type="region of interest" description="Disordered" evidence="1">
    <location>
        <begin position="1"/>
        <end position="40"/>
    </location>
</feature>
<dbReference type="Proteomes" id="UP001221757">
    <property type="component" value="Unassembled WGS sequence"/>
</dbReference>
<evidence type="ECO:0000256" key="1">
    <source>
        <dbReference type="SAM" id="MobiDB-lite"/>
    </source>
</evidence>
<evidence type="ECO:0000313" key="2">
    <source>
        <dbReference type="EMBL" id="KAJ7706401.1"/>
    </source>
</evidence>
<feature type="compositionally biased region" description="Low complexity" evidence="1">
    <location>
        <begin position="25"/>
        <end position="37"/>
    </location>
</feature>
<proteinExistence type="predicted"/>
<evidence type="ECO:0000313" key="3">
    <source>
        <dbReference type="Proteomes" id="UP001221757"/>
    </source>
</evidence>
<keyword evidence="3" id="KW-1185">Reference proteome</keyword>
<dbReference type="EMBL" id="JARKIE010000007">
    <property type="protein sequence ID" value="KAJ7706401.1"/>
    <property type="molecule type" value="Genomic_DNA"/>
</dbReference>
<comment type="caution">
    <text evidence="2">The sequence shown here is derived from an EMBL/GenBank/DDBJ whole genome shotgun (WGS) entry which is preliminary data.</text>
</comment>